<evidence type="ECO:0000259" key="2">
    <source>
        <dbReference type="Pfam" id="PF07727"/>
    </source>
</evidence>
<name>A0A699GST1_TANCI</name>
<organism evidence="4">
    <name type="scientific">Tanacetum cinerariifolium</name>
    <name type="common">Dalmatian daisy</name>
    <name type="synonym">Chrysanthemum cinerariifolium</name>
    <dbReference type="NCBI Taxonomy" id="118510"/>
    <lineage>
        <taxon>Eukaryota</taxon>
        <taxon>Viridiplantae</taxon>
        <taxon>Streptophyta</taxon>
        <taxon>Embryophyta</taxon>
        <taxon>Tracheophyta</taxon>
        <taxon>Spermatophyta</taxon>
        <taxon>Magnoliopsida</taxon>
        <taxon>eudicotyledons</taxon>
        <taxon>Gunneridae</taxon>
        <taxon>Pentapetalae</taxon>
        <taxon>asterids</taxon>
        <taxon>campanulids</taxon>
        <taxon>Asterales</taxon>
        <taxon>Asteraceae</taxon>
        <taxon>Asteroideae</taxon>
        <taxon>Anthemideae</taxon>
        <taxon>Anthemidinae</taxon>
        <taxon>Tanacetum</taxon>
    </lineage>
</organism>
<evidence type="ECO:0000259" key="3">
    <source>
        <dbReference type="Pfam" id="PF13976"/>
    </source>
</evidence>
<feature type="region of interest" description="Disordered" evidence="1">
    <location>
        <begin position="637"/>
        <end position="657"/>
    </location>
</feature>
<accession>A0A699GST1</accession>
<reference evidence="4" key="1">
    <citation type="journal article" date="2019" name="Sci. Rep.">
        <title>Draft genome of Tanacetum cinerariifolium, the natural source of mosquito coil.</title>
        <authorList>
            <person name="Yamashiro T."/>
            <person name="Shiraishi A."/>
            <person name="Satake H."/>
            <person name="Nakayama K."/>
        </authorList>
    </citation>
    <scope>NUCLEOTIDE SEQUENCE</scope>
</reference>
<feature type="region of interest" description="Disordered" evidence="1">
    <location>
        <begin position="1489"/>
        <end position="1510"/>
    </location>
</feature>
<sequence length="1849" mass="212469">MSTQQDIYAAGSESRPPMLNKENYVPWSSCLLRYTKSRPNGKLIHNSIINRPYIRRMIPKPCDTNRKVLVNETFHVQTDDELTEKELKLIDADDQAIQSILLGLPEDIYAAVDSCETTQDIWFTSNYGESTESYYHRFWMLMNDLKRNKYFPEKIATLHQDQPSFNQNYMQQLMPNPEDITDLTTAMNMALALMAKAFKLNYSTPTNNNQRISSNPRNRQIAQPRNLNGYNAVQNIRNQVVQNAVQNPRVQNIGNQNGLIGVSGIANQNLNGNGNLVAARAEGNTAGHNRNQIRCYYCIGVGYFARNCTIRPKRRDAVYLQTQLLIPQKEEAGIQLQAEEFDLMAAVADLDEIEEVNANGILMANLQQASTSGTQIDKVLVYNSDGSAEVHNYEDCYDNDIFIMFTQEEQYTELLEPILESHLVPHNDNNVISEVTSVEQSRETVEQHPANVEETRVLYDSLYQNLAIEVEKVNTVVQIVLWIVDSGCSKHSVGQFCDGDLEMAFCSKTCYVRNLEGDDLLTGGRESNLYTISIYDMAASSPVCLMSKATSTKSWLWHCILSHLNFGTINDLTRLNLVDGLPKFKYEKDHLCSACERGKRKKASHPPKLVSSDNSKLEILHIDLCDPMRVASINRKKTRAPTIQHHNSSAEPMNDPSKEDLDNLFYPMFEEYFGNMSSDTPINFTAQLTQLHEESPSTSLITIDEHKFVTYNPSSYEAIKSSSTALEPSNVQNFHQVQPSTHSWTKDHPLDQVIGNPSKPVMTRQRLHTDSENKCDAENVMVRNKTRLVEKGYKQEEGIDFEASFAPVARLEAVRMFIAYAAHKSITIFQMDVKTTFLNGSLKEEVYVSQPEGFIDPEFPNHVYRLKKALYDLKQAPRAWYDKLSSFLIEHEFTKVHQLTRGIFISQSQYAIKLLKKHGLDECVSMSTPMTIERLDADLQGTPTDQTTYHQMIGGLMCLTTIRPDIAYATFVCARYQARPTVKHLKEVKRIFRYLRQSYNKGLWYSKDSGFELIAYSDVDYTRCKDDCKSTSRGLQFLGGKLEHVEKGTVELYFVGTEYQLADLFTKALPKECFEYLVHRIVIIMAHQQLIADVHPNEMCPPNKRYDLMDVNKKIDLEHVQCPPESKILTNIIRNHPLRFSIAASSSVPWIYMAQFWNTLKEDGSKYKLKFMLDRKELSLTLGDRKTIGMKIPDWIISKEMKQTEHYRMYEEVFGIDVPLTQSHPTKSTQGTHRTPSAPRSTRLTPPAPVPMVDKADELILQDTLQVSLAEHKSRQEQEARENVALVEEYLASVEIEKTVEGQENVVDDSSIPRNDEHNIPGTRLEPKSDKESLEVEVTNVVISVNVYNEEEEEDGITDEELEGRYGHLFKNLRAKFMPRKSFVTLSDHLHEAMADSLPTMVDKHIKEQIQQQVPEQVQNQVTVYVAEGLILERQKNKEEMEKMIAKYILQERGNIQAQISLQIQQAIANDIPSQVDASKTLEYEAYVSGESSSGYDNEQEQDDDEIPTKQVSQDIMEEVSLNIDEAKLKKIADEMLRQRCTSGYEHQYHIDQMKNFLKNDIVWESRKEILVSPHPRKTTPLVLGCQRNPEAPALSLINQDLLYLKKGNSGLEKIVLSLHKFLAVVYNDDDIKERTSRWETERAWKTKGSDLFEFKDHSSYKTYYELGHEHKFITEIITIRANECIVSIIEPDFKNLNKNGIEDIYLLIMNGKVPNYAKIEFLWSLSVFIRSLVIWERVHDFQLGIKSYQQKVNLTGPTISFPKIKKHEMFSIIYEPVHGIIYKNSKKEKRVMRHSEIHKFCDATLNKVLEGLKRYNNDVKYDYIQRDLTKDEVEYLKLFEEEIEDRLK</sequence>
<gene>
    <name evidence="4" type="ORF">Tci_127359</name>
</gene>
<dbReference type="PANTHER" id="PTHR11439:SF495">
    <property type="entry name" value="REVERSE TRANSCRIPTASE, RNA-DEPENDENT DNA POLYMERASE-RELATED"/>
    <property type="match status" value="1"/>
</dbReference>
<feature type="compositionally biased region" description="Basic and acidic residues" evidence="1">
    <location>
        <begin position="1314"/>
        <end position="1333"/>
    </location>
</feature>
<dbReference type="Pfam" id="PF13976">
    <property type="entry name" value="gag_pre-integrs"/>
    <property type="match status" value="1"/>
</dbReference>
<proteinExistence type="predicted"/>
<dbReference type="PANTHER" id="PTHR11439">
    <property type="entry name" value="GAG-POL-RELATED RETROTRANSPOSON"/>
    <property type="match status" value="1"/>
</dbReference>
<evidence type="ECO:0008006" key="5">
    <source>
        <dbReference type="Google" id="ProtNLM"/>
    </source>
</evidence>
<feature type="compositionally biased region" description="Polar residues" evidence="1">
    <location>
        <begin position="1221"/>
        <end position="1244"/>
    </location>
</feature>
<comment type="caution">
    <text evidence="4">The sequence shown here is derived from an EMBL/GenBank/DDBJ whole genome shotgun (WGS) entry which is preliminary data.</text>
</comment>
<dbReference type="EMBL" id="BKCJ010026928">
    <property type="protein sequence ID" value="GEV55382.1"/>
    <property type="molecule type" value="Genomic_DNA"/>
</dbReference>
<dbReference type="InterPro" id="IPR025724">
    <property type="entry name" value="GAG-pre-integrase_dom"/>
</dbReference>
<feature type="region of interest" description="Disordered" evidence="1">
    <location>
        <begin position="1221"/>
        <end position="1249"/>
    </location>
</feature>
<dbReference type="InterPro" id="IPR013103">
    <property type="entry name" value="RVT_2"/>
</dbReference>
<evidence type="ECO:0000313" key="4">
    <source>
        <dbReference type="EMBL" id="GEV55382.1"/>
    </source>
</evidence>
<feature type="region of interest" description="Disordered" evidence="1">
    <location>
        <begin position="1308"/>
        <end position="1333"/>
    </location>
</feature>
<feature type="domain" description="GAG-pre-integrase" evidence="3">
    <location>
        <begin position="528"/>
        <end position="599"/>
    </location>
</feature>
<protein>
    <recommendedName>
        <fullName evidence="5">Retrovirus-related Pol polyprotein from transposon TNT 1-94</fullName>
    </recommendedName>
</protein>
<evidence type="ECO:0000256" key="1">
    <source>
        <dbReference type="SAM" id="MobiDB-lite"/>
    </source>
</evidence>
<feature type="domain" description="Reverse transcriptase Ty1/copia-type" evidence="2">
    <location>
        <begin position="773"/>
        <end position="895"/>
    </location>
</feature>
<dbReference type="Pfam" id="PF07727">
    <property type="entry name" value="RVT_2"/>
    <property type="match status" value="1"/>
</dbReference>